<evidence type="ECO:0000313" key="3">
    <source>
        <dbReference type="Proteomes" id="UP000190065"/>
    </source>
</evidence>
<keyword evidence="1" id="KW-0472">Membrane</keyword>
<name>A0A1T4RZC4_9BACT</name>
<dbReference type="STRING" id="28136.SAMN02745202_02503"/>
<organism evidence="2 3">
    <name type="scientific">Segatella oulorum</name>
    <dbReference type="NCBI Taxonomy" id="28136"/>
    <lineage>
        <taxon>Bacteria</taxon>
        <taxon>Pseudomonadati</taxon>
        <taxon>Bacteroidota</taxon>
        <taxon>Bacteroidia</taxon>
        <taxon>Bacteroidales</taxon>
        <taxon>Prevotellaceae</taxon>
        <taxon>Segatella</taxon>
    </lineage>
</organism>
<gene>
    <name evidence="2" type="ORF">SAMN02745202_02503</name>
</gene>
<dbReference type="AlphaFoldDB" id="A0A1T4RZC4"/>
<keyword evidence="1" id="KW-0812">Transmembrane</keyword>
<evidence type="ECO:0000313" key="2">
    <source>
        <dbReference type="EMBL" id="SKA21295.1"/>
    </source>
</evidence>
<protein>
    <submittedName>
        <fullName evidence="2">Uncharacterized protein</fullName>
    </submittedName>
</protein>
<dbReference type="EMBL" id="FUXK01000044">
    <property type="protein sequence ID" value="SKA21295.1"/>
    <property type="molecule type" value="Genomic_DNA"/>
</dbReference>
<evidence type="ECO:0000256" key="1">
    <source>
        <dbReference type="SAM" id="Phobius"/>
    </source>
</evidence>
<keyword evidence="1" id="KW-1133">Transmembrane helix</keyword>
<sequence>MGFFRQPTPRRFHHPYIYVDERKERLQQLIARARNENASAPSEEARKEALRKAFREAMPRAIHHRKAAGRGGAFVQIAVVLLLIAVFYYIVFVHA</sequence>
<feature type="transmembrane region" description="Helical" evidence="1">
    <location>
        <begin position="73"/>
        <end position="92"/>
    </location>
</feature>
<dbReference type="eggNOG" id="ENOG5033X0Q">
    <property type="taxonomic scope" value="Bacteria"/>
</dbReference>
<dbReference type="Proteomes" id="UP000190065">
    <property type="component" value="Unassembled WGS sequence"/>
</dbReference>
<proteinExistence type="predicted"/>
<reference evidence="2 3" key="1">
    <citation type="submission" date="2017-02" db="EMBL/GenBank/DDBJ databases">
        <authorList>
            <person name="Peterson S.W."/>
        </authorList>
    </citation>
    <scope>NUCLEOTIDE SEQUENCE [LARGE SCALE GENOMIC DNA]</scope>
    <source>
        <strain evidence="2 3">ATCC 43324</strain>
    </source>
</reference>
<dbReference type="RefSeq" id="WP_025071185.1">
    <property type="nucleotide sequence ID" value="NZ_FUXK01000044.1"/>
</dbReference>
<accession>A0A1T4RZC4</accession>